<dbReference type="Gene3D" id="3.40.1090.10">
    <property type="entry name" value="Cytosolic phospholipase A2 catalytic domain"/>
    <property type="match status" value="1"/>
</dbReference>
<organism evidence="1 2">
    <name type="scientific">Artemisia annua</name>
    <name type="common">Sweet wormwood</name>
    <dbReference type="NCBI Taxonomy" id="35608"/>
    <lineage>
        <taxon>Eukaryota</taxon>
        <taxon>Viridiplantae</taxon>
        <taxon>Streptophyta</taxon>
        <taxon>Embryophyta</taxon>
        <taxon>Tracheophyta</taxon>
        <taxon>Spermatophyta</taxon>
        <taxon>Magnoliopsida</taxon>
        <taxon>eudicotyledons</taxon>
        <taxon>Gunneridae</taxon>
        <taxon>Pentapetalae</taxon>
        <taxon>asterids</taxon>
        <taxon>campanulids</taxon>
        <taxon>Asterales</taxon>
        <taxon>Asteraceae</taxon>
        <taxon>Asteroideae</taxon>
        <taxon>Anthemideae</taxon>
        <taxon>Artemisiinae</taxon>
        <taxon>Artemisia</taxon>
    </lineage>
</organism>
<comment type="caution">
    <text evidence="1">The sequence shown here is derived from an EMBL/GenBank/DDBJ whole genome shotgun (WGS) entry which is preliminary data.</text>
</comment>
<protein>
    <submittedName>
        <fullName evidence="1">Acyl transferase/acyl hydrolase/lysophospholipase</fullName>
    </submittedName>
</protein>
<name>A0A2U1PG02_ARTAN</name>
<dbReference type="GO" id="GO:0004620">
    <property type="term" value="F:phospholipase activity"/>
    <property type="evidence" value="ECO:0007669"/>
    <property type="project" value="TreeGrafter"/>
</dbReference>
<sequence length="153" mass="17323">MSVEKSSCCPVIIQRQQVAANNPTLIAMGEASMDRRESRECGRFLVLSLGTGSPSPWVNARGSFDLVEYYILSLLEVVHSVEYYLRIQDDNFSDNVALENLVKVGEELLKKLVTRVNSSNFTLVHDHDKTNELALKEFAAKLYNRRVSKIPKF</sequence>
<dbReference type="PANTHER" id="PTHR32176">
    <property type="entry name" value="XYLOSE ISOMERASE"/>
    <property type="match status" value="1"/>
</dbReference>
<keyword evidence="1" id="KW-0808">Transferase</keyword>
<dbReference type="GO" id="GO:0016740">
    <property type="term" value="F:transferase activity"/>
    <property type="evidence" value="ECO:0007669"/>
    <property type="project" value="UniProtKB-KW"/>
</dbReference>
<keyword evidence="2" id="KW-1185">Reference proteome</keyword>
<dbReference type="AlphaFoldDB" id="A0A2U1PG02"/>
<dbReference type="PANTHER" id="PTHR32176:SF80">
    <property type="entry name" value="ACYL TRANSFERASE_ACYL HYDROLASE_LYSOPHOSPHOLIPASE-RELATED"/>
    <property type="match status" value="1"/>
</dbReference>
<keyword evidence="1" id="KW-0378">Hydrolase</keyword>
<dbReference type="EMBL" id="PKPP01001205">
    <property type="protein sequence ID" value="PWA84652.1"/>
    <property type="molecule type" value="Genomic_DNA"/>
</dbReference>
<dbReference type="GO" id="GO:0047372">
    <property type="term" value="F:monoacylglycerol lipase activity"/>
    <property type="evidence" value="ECO:0007669"/>
    <property type="project" value="TreeGrafter"/>
</dbReference>
<gene>
    <name evidence="1" type="ORF">CTI12_AA084160</name>
</gene>
<evidence type="ECO:0000313" key="2">
    <source>
        <dbReference type="Proteomes" id="UP000245207"/>
    </source>
</evidence>
<proteinExistence type="predicted"/>
<evidence type="ECO:0000313" key="1">
    <source>
        <dbReference type="EMBL" id="PWA84652.1"/>
    </source>
</evidence>
<dbReference type="Proteomes" id="UP000245207">
    <property type="component" value="Unassembled WGS sequence"/>
</dbReference>
<reference evidence="1 2" key="1">
    <citation type="journal article" date="2018" name="Mol. Plant">
        <title>The genome of Artemisia annua provides insight into the evolution of Asteraceae family and artemisinin biosynthesis.</title>
        <authorList>
            <person name="Shen Q."/>
            <person name="Zhang L."/>
            <person name="Liao Z."/>
            <person name="Wang S."/>
            <person name="Yan T."/>
            <person name="Shi P."/>
            <person name="Liu M."/>
            <person name="Fu X."/>
            <person name="Pan Q."/>
            <person name="Wang Y."/>
            <person name="Lv Z."/>
            <person name="Lu X."/>
            <person name="Zhang F."/>
            <person name="Jiang W."/>
            <person name="Ma Y."/>
            <person name="Chen M."/>
            <person name="Hao X."/>
            <person name="Li L."/>
            <person name="Tang Y."/>
            <person name="Lv G."/>
            <person name="Zhou Y."/>
            <person name="Sun X."/>
            <person name="Brodelius P.E."/>
            <person name="Rose J.K.C."/>
            <person name="Tang K."/>
        </authorList>
    </citation>
    <scope>NUCLEOTIDE SEQUENCE [LARGE SCALE GENOMIC DNA]</scope>
    <source>
        <strain evidence="2">cv. Huhao1</strain>
        <tissue evidence="1">Leaf</tissue>
    </source>
</reference>
<dbReference type="STRING" id="35608.A0A2U1PG02"/>
<dbReference type="OrthoDB" id="1658288at2759"/>
<accession>A0A2U1PG02</accession>